<reference evidence="3 4" key="1">
    <citation type="submission" date="2019-03" db="EMBL/GenBank/DDBJ databases">
        <title>First draft genome of Liparis tanakae, snailfish: a comprehensive survey of snailfish specific genes.</title>
        <authorList>
            <person name="Kim W."/>
            <person name="Song I."/>
            <person name="Jeong J.-H."/>
            <person name="Kim D."/>
            <person name="Kim S."/>
            <person name="Ryu S."/>
            <person name="Song J.Y."/>
            <person name="Lee S.K."/>
        </authorList>
    </citation>
    <scope>NUCLEOTIDE SEQUENCE [LARGE SCALE GENOMIC DNA]</scope>
    <source>
        <tissue evidence="3">Muscle</tissue>
    </source>
</reference>
<dbReference type="AlphaFoldDB" id="A0A4Z2HYD9"/>
<keyword evidence="2" id="KW-0472">Membrane</keyword>
<feature type="transmembrane region" description="Helical" evidence="2">
    <location>
        <begin position="46"/>
        <end position="67"/>
    </location>
</feature>
<comment type="caution">
    <text evidence="3">The sequence shown here is derived from an EMBL/GenBank/DDBJ whole genome shotgun (WGS) entry which is preliminary data.</text>
</comment>
<organism evidence="3 4">
    <name type="scientific">Liparis tanakae</name>
    <name type="common">Tanaka's snailfish</name>
    <dbReference type="NCBI Taxonomy" id="230148"/>
    <lineage>
        <taxon>Eukaryota</taxon>
        <taxon>Metazoa</taxon>
        <taxon>Chordata</taxon>
        <taxon>Craniata</taxon>
        <taxon>Vertebrata</taxon>
        <taxon>Euteleostomi</taxon>
        <taxon>Actinopterygii</taxon>
        <taxon>Neopterygii</taxon>
        <taxon>Teleostei</taxon>
        <taxon>Neoteleostei</taxon>
        <taxon>Acanthomorphata</taxon>
        <taxon>Eupercaria</taxon>
        <taxon>Perciformes</taxon>
        <taxon>Cottioidei</taxon>
        <taxon>Cottales</taxon>
        <taxon>Liparidae</taxon>
        <taxon>Liparis</taxon>
    </lineage>
</organism>
<gene>
    <name evidence="3" type="ORF">EYF80_018851</name>
</gene>
<keyword evidence="2" id="KW-0812">Transmembrane</keyword>
<proteinExistence type="predicted"/>
<keyword evidence="2" id="KW-1133">Transmembrane helix</keyword>
<keyword evidence="4" id="KW-1185">Reference proteome</keyword>
<protein>
    <submittedName>
        <fullName evidence="3">Uncharacterized protein</fullName>
    </submittedName>
</protein>
<dbReference type="EMBL" id="SRLO01000157">
    <property type="protein sequence ID" value="TNN70866.1"/>
    <property type="molecule type" value="Genomic_DNA"/>
</dbReference>
<feature type="compositionally biased region" description="Polar residues" evidence="1">
    <location>
        <begin position="13"/>
        <end position="22"/>
    </location>
</feature>
<sequence length="83" mass="8719">MQETKAAGLSFLTPHQSISHSSATEDHTCDPRGVQLKSTAAPLNPITILILAVLLSDIFICSSSAASRGGFPAARRRLQGSTL</sequence>
<name>A0A4Z2HYD9_9TELE</name>
<evidence type="ECO:0000313" key="3">
    <source>
        <dbReference type="EMBL" id="TNN70866.1"/>
    </source>
</evidence>
<evidence type="ECO:0000256" key="1">
    <source>
        <dbReference type="SAM" id="MobiDB-lite"/>
    </source>
</evidence>
<accession>A0A4Z2HYD9</accession>
<feature type="region of interest" description="Disordered" evidence="1">
    <location>
        <begin position="1"/>
        <end position="30"/>
    </location>
</feature>
<evidence type="ECO:0000313" key="4">
    <source>
        <dbReference type="Proteomes" id="UP000314294"/>
    </source>
</evidence>
<dbReference type="Proteomes" id="UP000314294">
    <property type="component" value="Unassembled WGS sequence"/>
</dbReference>
<evidence type="ECO:0000256" key="2">
    <source>
        <dbReference type="SAM" id="Phobius"/>
    </source>
</evidence>